<gene>
    <name evidence="2" type="ORF">DFR56_101243</name>
</gene>
<feature type="transmembrane region" description="Helical" evidence="1">
    <location>
        <begin position="195"/>
        <end position="213"/>
    </location>
</feature>
<feature type="transmembrane region" description="Helical" evidence="1">
    <location>
        <begin position="240"/>
        <end position="260"/>
    </location>
</feature>
<keyword evidence="1" id="KW-0472">Membrane</keyword>
<evidence type="ECO:0000313" key="2">
    <source>
        <dbReference type="EMBL" id="PXW90331.1"/>
    </source>
</evidence>
<feature type="transmembrane region" description="Helical" evidence="1">
    <location>
        <begin position="503"/>
        <end position="524"/>
    </location>
</feature>
<feature type="transmembrane region" description="Helical" evidence="1">
    <location>
        <begin position="299"/>
        <end position="318"/>
    </location>
</feature>
<feature type="transmembrane region" description="Helical" evidence="1">
    <location>
        <begin position="165"/>
        <end position="188"/>
    </location>
</feature>
<name>A0A2V3WBE2_9BACI</name>
<keyword evidence="3" id="KW-1185">Reference proteome</keyword>
<reference evidence="2 3" key="1">
    <citation type="submission" date="2018-05" db="EMBL/GenBank/DDBJ databases">
        <title>Genomic Encyclopedia of Type Strains, Phase IV (KMG-IV): sequencing the most valuable type-strain genomes for metagenomic binning, comparative biology and taxonomic classification.</title>
        <authorList>
            <person name="Goeker M."/>
        </authorList>
    </citation>
    <scope>NUCLEOTIDE SEQUENCE [LARGE SCALE GENOMIC DNA]</scope>
    <source>
        <strain evidence="2 3">DSM 28556</strain>
    </source>
</reference>
<feature type="transmembrane region" description="Helical" evidence="1">
    <location>
        <begin position="349"/>
        <end position="370"/>
    </location>
</feature>
<feature type="transmembrane region" description="Helical" evidence="1">
    <location>
        <begin position="435"/>
        <end position="456"/>
    </location>
</feature>
<dbReference type="Proteomes" id="UP000247978">
    <property type="component" value="Unassembled WGS sequence"/>
</dbReference>
<protein>
    <submittedName>
        <fullName evidence="2">ABC-2 type transport system permease protein</fullName>
    </submittedName>
</protein>
<keyword evidence="1" id="KW-0812">Transmembrane</keyword>
<feature type="transmembrane region" description="Helical" evidence="1">
    <location>
        <begin position="86"/>
        <end position="105"/>
    </location>
</feature>
<feature type="transmembrane region" description="Helical" evidence="1">
    <location>
        <begin position="126"/>
        <end position="153"/>
    </location>
</feature>
<accession>A0A2V3WBE2</accession>
<evidence type="ECO:0000256" key="1">
    <source>
        <dbReference type="SAM" id="Phobius"/>
    </source>
</evidence>
<keyword evidence="1" id="KW-1133">Transmembrane helix</keyword>
<dbReference type="AlphaFoldDB" id="A0A2V3WBE2"/>
<evidence type="ECO:0000313" key="3">
    <source>
        <dbReference type="Proteomes" id="UP000247978"/>
    </source>
</evidence>
<feature type="transmembrane region" description="Helical" evidence="1">
    <location>
        <begin position="21"/>
        <end position="41"/>
    </location>
</feature>
<feature type="transmembrane region" description="Helical" evidence="1">
    <location>
        <begin position="463"/>
        <end position="483"/>
    </location>
</feature>
<organism evidence="2 3">
    <name type="scientific">Pseudogracilibacillus auburnensis</name>
    <dbReference type="NCBI Taxonomy" id="1494959"/>
    <lineage>
        <taxon>Bacteria</taxon>
        <taxon>Bacillati</taxon>
        <taxon>Bacillota</taxon>
        <taxon>Bacilli</taxon>
        <taxon>Bacillales</taxon>
        <taxon>Bacillaceae</taxon>
        <taxon>Pseudogracilibacillus</taxon>
    </lineage>
</organism>
<dbReference type="OrthoDB" id="2014935at2"/>
<feature type="transmembrane region" description="Helical" evidence="1">
    <location>
        <begin position="391"/>
        <end position="415"/>
    </location>
</feature>
<comment type="caution">
    <text evidence="2">The sequence shown here is derived from an EMBL/GenBank/DDBJ whole genome shotgun (WGS) entry which is preliminary data.</text>
</comment>
<proteinExistence type="predicted"/>
<sequence length="533" mass="59395">MTQSFENCGTLMRFLIRRDRIRIPIWIASFILITFLVAEAFHRLYTTEIERQGMAETMKNPAMIAMVGPGYGLDNYTIGAMMAHQMLLFTAIVVAIMSILLVTRHTRSDEEAGRIELIRSMPTGRLANLSATMTILIIVHFLLAIGIGFSLYALGIESMDLEGSLLYGAALGGIGIFFSALTAVFAQLSENARGTIGLSIAALLLFYLVRAVGDVSNEVLSWVSPLGWILHSKVFVENNWWPVLGTIGISLLLLFFAFYLHAKRDLEAGLLPARPGKKFASRFLQSPTGLFLRLQRTAIISWAIGLFILGVSYGSIFGDLESFFNDNEMMQQLLAANEGVSLTEQFMTLLMKIMAMVSSIPPLMIMLKIVSEERKNRIEHLFSRAVSRNTLLGSSLIIAILVSIMMLSLTGFGLWAAASTVMEDPISLMPTLKAAFVYLPAIWLMISLTVLFIGFIPKRSSVIWFYLSYSFVVIYLGALLQLPDWLGNLSPYHYIPEIPVEEINLTEMAVLLFITVSLSIIGFIRYNRRDIFG</sequence>
<dbReference type="RefSeq" id="WP_110393941.1">
    <property type="nucleotide sequence ID" value="NZ_JBHUHB010000001.1"/>
</dbReference>
<dbReference type="EMBL" id="QJJQ01000001">
    <property type="protein sequence ID" value="PXW90331.1"/>
    <property type="molecule type" value="Genomic_DNA"/>
</dbReference>